<dbReference type="GO" id="GO:0016491">
    <property type="term" value="F:oxidoreductase activity"/>
    <property type="evidence" value="ECO:0007669"/>
    <property type="project" value="InterPro"/>
</dbReference>
<dbReference type="SMART" id="SM00829">
    <property type="entry name" value="PKS_ER"/>
    <property type="match status" value="1"/>
</dbReference>
<dbReference type="Gene3D" id="3.40.50.720">
    <property type="entry name" value="NAD(P)-binding Rossmann-like Domain"/>
    <property type="match status" value="1"/>
</dbReference>
<dbReference type="HOGENOM" id="CLU_026673_3_3_6"/>
<dbReference type="InterPro" id="IPR011032">
    <property type="entry name" value="GroES-like_sf"/>
</dbReference>
<evidence type="ECO:0000259" key="1">
    <source>
        <dbReference type="SMART" id="SM00829"/>
    </source>
</evidence>
<dbReference type="InterPro" id="IPR020843">
    <property type="entry name" value="ER"/>
</dbReference>
<dbReference type="AlphaFoldDB" id="E8LJD9"/>
<keyword evidence="3" id="KW-1185">Reference proteome</keyword>
<dbReference type="RefSeq" id="WP_009143027.1">
    <property type="nucleotide sequence ID" value="NZ_GL830976.1"/>
</dbReference>
<dbReference type="InterPro" id="IPR036291">
    <property type="entry name" value="NAD(P)-bd_dom_sf"/>
</dbReference>
<feature type="domain" description="Enoyl reductase (ER)" evidence="1">
    <location>
        <begin position="12"/>
        <end position="314"/>
    </location>
</feature>
<dbReference type="eggNOG" id="COG0604">
    <property type="taxonomic scope" value="Bacteria"/>
</dbReference>
<organism evidence="2 3">
    <name type="scientific">Succinatimonas hippei (strain DSM 22608 / JCM 16073 / KCTC 15190 / YIT 12066)</name>
    <dbReference type="NCBI Taxonomy" id="762983"/>
    <lineage>
        <taxon>Bacteria</taxon>
        <taxon>Pseudomonadati</taxon>
        <taxon>Pseudomonadota</taxon>
        <taxon>Gammaproteobacteria</taxon>
        <taxon>Aeromonadales</taxon>
        <taxon>Succinivibrionaceae</taxon>
        <taxon>Succinatimonas</taxon>
    </lineage>
</organism>
<dbReference type="SUPFAM" id="SSF51735">
    <property type="entry name" value="NAD(P)-binding Rossmann-fold domains"/>
    <property type="match status" value="1"/>
</dbReference>
<dbReference type="PANTHER" id="PTHR44013:SF1">
    <property type="entry name" value="ZINC-TYPE ALCOHOL DEHYDROGENASE-LIKE PROTEIN C16A3.02C"/>
    <property type="match status" value="1"/>
</dbReference>
<dbReference type="EMBL" id="AEVO01000039">
    <property type="protein sequence ID" value="EFY07362.1"/>
    <property type="molecule type" value="Genomic_DNA"/>
</dbReference>
<dbReference type="SUPFAM" id="SSF50129">
    <property type="entry name" value="GroES-like"/>
    <property type="match status" value="1"/>
</dbReference>
<dbReference type="InterPro" id="IPR013154">
    <property type="entry name" value="ADH-like_N"/>
</dbReference>
<dbReference type="Proteomes" id="UP000018458">
    <property type="component" value="Unassembled WGS sequence"/>
</dbReference>
<dbReference type="CDD" id="cd05289">
    <property type="entry name" value="MDR_like_2"/>
    <property type="match status" value="1"/>
</dbReference>
<evidence type="ECO:0000313" key="2">
    <source>
        <dbReference type="EMBL" id="EFY07362.1"/>
    </source>
</evidence>
<gene>
    <name evidence="2" type="ORF">HMPREF9444_00816</name>
</gene>
<evidence type="ECO:0000313" key="3">
    <source>
        <dbReference type="Proteomes" id="UP000018458"/>
    </source>
</evidence>
<name>E8LJD9_SUCHY</name>
<dbReference type="Gene3D" id="3.90.180.10">
    <property type="entry name" value="Medium-chain alcohol dehydrogenases, catalytic domain"/>
    <property type="match status" value="1"/>
</dbReference>
<dbReference type="PANTHER" id="PTHR44013">
    <property type="entry name" value="ZINC-TYPE ALCOHOL DEHYDROGENASE-LIKE PROTEIN C16A3.02C"/>
    <property type="match status" value="1"/>
</dbReference>
<dbReference type="Pfam" id="PF08240">
    <property type="entry name" value="ADH_N"/>
    <property type="match status" value="1"/>
</dbReference>
<sequence length="316" mass="34376">MQNKTVLFNKFGAASELYTAEVSLPQITDNELLIKTAAAALNPIDAKIRNGSSFVCKNRKEPFPWTLGFDFAGTVKECGCNLDFHNGDKIAGIVGHSFNPRAYAQYIVSDDKLIVKVPDNVSLKEAAALPTAGVTALDILNTLKEKKDKGNVLVLGGSGGVGHLLIQLLQIHGYNVTAGASIKNFAFLKELGTNEIFDYHDDYKTKYKDQFDAAIDFIGDDIGIGLYEVLKENGLLVTVPSYSFNKVISACPSCKQVKSVLAAPSREKIAYLLKLCSSGKLKVHITKEFKLNTEGAQLAHLQIESTHTRGKIILVP</sequence>
<protein>
    <submittedName>
        <fullName evidence="2">GroES-like protein</fullName>
    </submittedName>
</protein>
<dbReference type="OrthoDB" id="9785812at2"/>
<dbReference type="Pfam" id="PF13602">
    <property type="entry name" value="ADH_zinc_N_2"/>
    <property type="match status" value="1"/>
</dbReference>
<reference evidence="2 3" key="1">
    <citation type="submission" date="2011-01" db="EMBL/GenBank/DDBJ databases">
        <authorList>
            <person name="Weinstock G."/>
            <person name="Sodergren E."/>
            <person name="Clifton S."/>
            <person name="Fulton L."/>
            <person name="Fulton B."/>
            <person name="Courtney L."/>
            <person name="Fronick C."/>
            <person name="Harrison M."/>
            <person name="Strong C."/>
            <person name="Farmer C."/>
            <person name="Delahaunty K."/>
            <person name="Markovic C."/>
            <person name="Hall O."/>
            <person name="Minx P."/>
            <person name="Tomlinson C."/>
            <person name="Mitreva M."/>
            <person name="Hou S."/>
            <person name="Chen J."/>
            <person name="Wollam A."/>
            <person name="Pepin K.H."/>
            <person name="Johnson M."/>
            <person name="Bhonagiri V."/>
            <person name="Zhang X."/>
            <person name="Suruliraj S."/>
            <person name="Warren W."/>
            <person name="Chinwalla A."/>
            <person name="Mardis E.R."/>
            <person name="Wilson R.K."/>
        </authorList>
    </citation>
    <scope>NUCLEOTIDE SEQUENCE [LARGE SCALE GENOMIC DNA]</scope>
    <source>
        <strain evidence="3">DSM 22608 / JCM 16073 / KCTC 15190 / YIT 12066</strain>
    </source>
</reference>
<proteinExistence type="predicted"/>
<accession>E8LJD9</accession>
<dbReference type="InterPro" id="IPR052733">
    <property type="entry name" value="Chloroplast_QOR"/>
</dbReference>
<dbReference type="STRING" id="762983.HMPREF9444_00816"/>
<comment type="caution">
    <text evidence="2">The sequence shown here is derived from an EMBL/GenBank/DDBJ whole genome shotgun (WGS) entry which is preliminary data.</text>
</comment>